<dbReference type="PANTHER" id="PTHR30600">
    <property type="entry name" value="CYTOCHROME C PEROXIDASE-RELATED"/>
    <property type="match status" value="1"/>
</dbReference>
<evidence type="ECO:0000256" key="2">
    <source>
        <dbReference type="ARBA" id="ARBA00022617"/>
    </source>
</evidence>
<dbReference type="InterPro" id="IPR009056">
    <property type="entry name" value="Cyt_c-like_dom"/>
</dbReference>
<evidence type="ECO:0000256" key="3">
    <source>
        <dbReference type="ARBA" id="ARBA00022723"/>
    </source>
</evidence>
<accession>A0ABX5KX27</accession>
<keyword evidence="11" id="KW-1185">Reference proteome</keyword>
<keyword evidence="6 7" id="KW-0408">Iron</keyword>
<reference evidence="11" key="1">
    <citation type="submission" date="2018-05" db="EMBL/GenBank/DDBJ databases">
        <title>Ignatzschineria dubaiensis sp. nov., isolated from necrotic foot tissues of dromedaries (Camelus dromedarius) and associated maggots in Dubai, United Arab Emirates.</title>
        <authorList>
            <person name="Tsang C.C."/>
            <person name="Tang J.Y.M."/>
            <person name="Fong J.Y.H."/>
            <person name="Kinne J."/>
            <person name="Lee H.H."/>
            <person name="Joseph M."/>
            <person name="Jose S."/>
            <person name="Schuster R.K."/>
            <person name="Tang Y."/>
            <person name="Sivakumar S."/>
            <person name="Chen J.H.K."/>
            <person name="Teng J.L.L."/>
            <person name="Lau S.K.P."/>
            <person name="Wernery U."/>
            <person name="Woo P.C.Y."/>
        </authorList>
    </citation>
    <scope>NUCLEOTIDE SEQUENCE [LARGE SCALE GENOMIC DNA]</scope>
    <source>
        <strain evidence="11">UAE-HKU58</strain>
    </source>
</reference>
<dbReference type="Proteomes" id="UP000245217">
    <property type="component" value="Unassembled WGS sequence"/>
</dbReference>
<comment type="caution">
    <text evidence="10">The sequence shown here is derived from an EMBL/GenBank/DDBJ whole genome shotgun (WGS) entry which is preliminary data.</text>
</comment>
<evidence type="ECO:0000259" key="9">
    <source>
        <dbReference type="PROSITE" id="PS51007"/>
    </source>
</evidence>
<keyword evidence="10" id="KW-0575">Peroxidase</keyword>
<dbReference type="InterPro" id="IPR004852">
    <property type="entry name" value="Di-haem_cyt_c_peroxidsae"/>
</dbReference>
<evidence type="ECO:0000313" key="11">
    <source>
        <dbReference type="Proteomes" id="UP000245217"/>
    </source>
</evidence>
<dbReference type="Gene3D" id="1.10.760.10">
    <property type="entry name" value="Cytochrome c-like domain"/>
    <property type="match status" value="2"/>
</dbReference>
<dbReference type="GO" id="GO:0004601">
    <property type="term" value="F:peroxidase activity"/>
    <property type="evidence" value="ECO:0007669"/>
    <property type="project" value="UniProtKB-KW"/>
</dbReference>
<evidence type="ECO:0000256" key="1">
    <source>
        <dbReference type="ARBA" id="ARBA00004196"/>
    </source>
</evidence>
<evidence type="ECO:0000256" key="8">
    <source>
        <dbReference type="SAM" id="SignalP"/>
    </source>
</evidence>
<evidence type="ECO:0000313" key="10">
    <source>
        <dbReference type="EMBL" id="PWD89095.1"/>
    </source>
</evidence>
<evidence type="ECO:0000256" key="4">
    <source>
        <dbReference type="ARBA" id="ARBA00022729"/>
    </source>
</evidence>
<keyword evidence="5" id="KW-0560">Oxidoreductase</keyword>
<evidence type="ECO:0000256" key="5">
    <source>
        <dbReference type="ARBA" id="ARBA00023002"/>
    </source>
</evidence>
<feature type="domain" description="Cytochrome c" evidence="9">
    <location>
        <begin position="96"/>
        <end position="206"/>
    </location>
</feature>
<dbReference type="EMBL" id="QEWV01000019">
    <property type="protein sequence ID" value="PWD89095.1"/>
    <property type="molecule type" value="Genomic_DNA"/>
</dbReference>
<dbReference type="InterPro" id="IPR051395">
    <property type="entry name" value="Cytochrome_c_Peroxidase/MauG"/>
</dbReference>
<dbReference type="SUPFAM" id="SSF46626">
    <property type="entry name" value="Cytochrome c"/>
    <property type="match status" value="2"/>
</dbReference>
<protein>
    <submittedName>
        <fullName evidence="10">Cytochrome-c peroxidase</fullName>
    </submittedName>
</protein>
<keyword evidence="3 7" id="KW-0479">Metal-binding</keyword>
<comment type="subcellular location">
    <subcellularLocation>
        <location evidence="1">Cell envelope</location>
    </subcellularLocation>
</comment>
<dbReference type="InterPro" id="IPR036909">
    <property type="entry name" value="Cyt_c-like_dom_sf"/>
</dbReference>
<name>A0ABX5KX27_9GAMM</name>
<organism evidence="10 11">
    <name type="scientific">Ignatzschineria cameli</name>
    <dbReference type="NCBI Taxonomy" id="2182793"/>
    <lineage>
        <taxon>Bacteria</taxon>
        <taxon>Pseudomonadati</taxon>
        <taxon>Pseudomonadota</taxon>
        <taxon>Gammaproteobacteria</taxon>
        <taxon>Cardiobacteriales</taxon>
        <taxon>Ignatzschineriaceae</taxon>
        <taxon>Ignatzschineria</taxon>
    </lineage>
</organism>
<feature type="domain" description="Cytochrome c" evidence="9">
    <location>
        <begin position="246"/>
        <end position="378"/>
    </location>
</feature>
<sequence>MNIFIKKNILISKAASSIVLFFIFATCNYVASISVAQAEPDIDKLRALYNQTISQWPEPFLDDGVVWKEFALLPSSNRDLSDSPMDRLWEDVENSRVVALGARLFTDSRLSRSGELACISCHQPDKSFSDGRALAIGEDGLMGRRRSMTLFGSVSANALFWDGRAATLEEQVLQPISDPREMDFTVEGALDRLDVHDQLEFYEAFGQVANRELLARSLSAYIASLRPPQTVFDQFLATKDSNLLSDQEVLGMHLFRTKARCMNCHSGPLLTDQQFHNIGLSFAGRRNQDLGRYEITKKEDDLGKFRTPSLRGVSKAGPWMHNGIFPTLKGVISMYNAGMPNLSNADALPYPLKTSEHIQKLELTDSEIEALLAFLKIL</sequence>
<evidence type="ECO:0000256" key="7">
    <source>
        <dbReference type="PROSITE-ProRule" id="PRU00433"/>
    </source>
</evidence>
<keyword evidence="4 8" id="KW-0732">Signal</keyword>
<dbReference type="RefSeq" id="WP_109202422.1">
    <property type="nucleotide sequence ID" value="NZ_QEWS01000009.1"/>
</dbReference>
<proteinExistence type="predicted"/>
<evidence type="ECO:0000256" key="6">
    <source>
        <dbReference type="ARBA" id="ARBA00023004"/>
    </source>
</evidence>
<feature type="chain" id="PRO_5046090723" evidence="8">
    <location>
        <begin position="32"/>
        <end position="378"/>
    </location>
</feature>
<feature type="signal peptide" evidence="8">
    <location>
        <begin position="1"/>
        <end position="31"/>
    </location>
</feature>
<gene>
    <name evidence="10" type="ORF">DC078_10205</name>
</gene>
<dbReference type="PANTHER" id="PTHR30600:SF10">
    <property type="entry name" value="BLL6722 PROTEIN"/>
    <property type="match status" value="1"/>
</dbReference>
<keyword evidence="2 7" id="KW-0349">Heme</keyword>
<dbReference type="Pfam" id="PF03150">
    <property type="entry name" value="CCP_MauG"/>
    <property type="match status" value="1"/>
</dbReference>
<dbReference type="PROSITE" id="PS51007">
    <property type="entry name" value="CYTC"/>
    <property type="match status" value="2"/>
</dbReference>